<dbReference type="GO" id="GO:0015074">
    <property type="term" value="P:DNA integration"/>
    <property type="evidence" value="ECO:0007669"/>
    <property type="project" value="InterPro"/>
</dbReference>
<keyword evidence="6" id="KW-1185">Reference proteome</keyword>
<organism evidence="5 6">
    <name type="scientific">Pedobacter jejuensis</name>
    <dbReference type="NCBI Taxonomy" id="1268550"/>
    <lineage>
        <taxon>Bacteria</taxon>
        <taxon>Pseudomonadati</taxon>
        <taxon>Bacteroidota</taxon>
        <taxon>Sphingobacteriia</taxon>
        <taxon>Sphingobacteriales</taxon>
        <taxon>Sphingobacteriaceae</taxon>
        <taxon>Pedobacter</taxon>
    </lineage>
</organism>
<dbReference type="InterPro" id="IPR050090">
    <property type="entry name" value="Tyrosine_recombinase_XerCD"/>
</dbReference>
<dbReference type="SUPFAM" id="SSF56349">
    <property type="entry name" value="DNA breaking-rejoining enzymes"/>
    <property type="match status" value="1"/>
</dbReference>
<dbReference type="Proteomes" id="UP000274046">
    <property type="component" value="Unassembled WGS sequence"/>
</dbReference>
<dbReference type="InterPro" id="IPR013762">
    <property type="entry name" value="Integrase-like_cat_sf"/>
</dbReference>
<evidence type="ECO:0000313" key="6">
    <source>
        <dbReference type="Proteomes" id="UP000274046"/>
    </source>
</evidence>
<keyword evidence="3" id="KW-0233">DNA recombination</keyword>
<dbReference type="Pfam" id="PF13102">
    <property type="entry name" value="Phage_int_SAM_5"/>
    <property type="match status" value="1"/>
</dbReference>
<dbReference type="Pfam" id="PF17293">
    <property type="entry name" value="Arm-DNA-bind_5"/>
    <property type="match status" value="1"/>
</dbReference>
<reference evidence="5 6" key="1">
    <citation type="submission" date="2018-10" db="EMBL/GenBank/DDBJ databases">
        <title>Genome sequencing of Pedobacter jejuensis TNB23.</title>
        <authorList>
            <person name="Cho Y.-J."/>
            <person name="Cho A."/>
            <person name="Kim O.-S."/>
        </authorList>
    </citation>
    <scope>NUCLEOTIDE SEQUENCE [LARGE SCALE GENOMIC DNA]</scope>
    <source>
        <strain evidence="5 6">TNB23</strain>
    </source>
</reference>
<dbReference type="Gene3D" id="1.10.150.130">
    <property type="match status" value="1"/>
</dbReference>
<dbReference type="EMBL" id="RBEE01000041">
    <property type="protein sequence ID" value="RNL51425.1"/>
    <property type="molecule type" value="Genomic_DNA"/>
</dbReference>
<protein>
    <submittedName>
        <fullName evidence="5">Site-specific integrase</fullName>
    </submittedName>
</protein>
<dbReference type="InterPro" id="IPR011010">
    <property type="entry name" value="DNA_brk_join_enz"/>
</dbReference>
<dbReference type="AlphaFoldDB" id="A0A3N0BQX3"/>
<gene>
    <name evidence="5" type="ORF">D7004_14410</name>
</gene>
<dbReference type="Pfam" id="PF00589">
    <property type="entry name" value="Phage_integrase"/>
    <property type="match status" value="1"/>
</dbReference>
<feature type="domain" description="Tyr recombinase" evidence="4">
    <location>
        <begin position="219"/>
        <end position="397"/>
    </location>
</feature>
<evidence type="ECO:0000256" key="3">
    <source>
        <dbReference type="ARBA" id="ARBA00023172"/>
    </source>
</evidence>
<sequence>MKTNFSLLFYVKRPKNQQKKIVPVYVRITVSGQRSETTTGVNCDLDRWNPKTGRQIGSKEEVKIFNAYLDNLQSEIYKAHKNLSESSEEITAESIRCKWLGIEKEIHTVMEAVMLHNQNMEALIGNGYAIGTLKRFQVLERHVLAFLEKKYCTKDMNIKKINRPFINDFEFFLRTENKCSGNTAAKYLKNFGKILRITLASGWIDKDPMFGYKINMKPVERPFLSNEELNILARKKFSTERLSQVRDIFLFCCLTGLAYSDVEKLSLSNIQIGIDGSSWIYTNRTKTGVRSAVPLLPSAVVILDRYQDNAYCINKGRVLPVSSNQKMNEYLKEIAILCGIEKHLSSHIARHTFATTVTLLNGVPIESVSKMLGHTNIKTTQIYAKVLDIKVSADMALLKEKFSILQ</sequence>
<name>A0A3N0BQX3_9SPHI</name>
<keyword evidence="2" id="KW-0238">DNA-binding</keyword>
<dbReference type="GO" id="GO:0003677">
    <property type="term" value="F:DNA binding"/>
    <property type="evidence" value="ECO:0007669"/>
    <property type="project" value="UniProtKB-KW"/>
</dbReference>
<dbReference type="Gene3D" id="1.10.443.10">
    <property type="entry name" value="Intergrase catalytic core"/>
    <property type="match status" value="1"/>
</dbReference>
<dbReference type="InterPro" id="IPR010998">
    <property type="entry name" value="Integrase_recombinase_N"/>
</dbReference>
<evidence type="ECO:0000256" key="2">
    <source>
        <dbReference type="ARBA" id="ARBA00023125"/>
    </source>
</evidence>
<dbReference type="InterPro" id="IPR035386">
    <property type="entry name" value="Arm-DNA-bind_5"/>
</dbReference>
<dbReference type="GO" id="GO:0006310">
    <property type="term" value="P:DNA recombination"/>
    <property type="evidence" value="ECO:0007669"/>
    <property type="project" value="UniProtKB-KW"/>
</dbReference>
<dbReference type="InterPro" id="IPR002104">
    <property type="entry name" value="Integrase_catalytic"/>
</dbReference>
<evidence type="ECO:0000313" key="5">
    <source>
        <dbReference type="EMBL" id="RNL51425.1"/>
    </source>
</evidence>
<comment type="similarity">
    <text evidence="1">Belongs to the 'phage' integrase family.</text>
</comment>
<dbReference type="OrthoDB" id="892893at2"/>
<dbReference type="CDD" id="cd01185">
    <property type="entry name" value="INTN1_C_like"/>
    <property type="match status" value="1"/>
</dbReference>
<proteinExistence type="inferred from homology"/>
<evidence type="ECO:0000259" key="4">
    <source>
        <dbReference type="PROSITE" id="PS51898"/>
    </source>
</evidence>
<accession>A0A3N0BQX3</accession>
<dbReference type="InterPro" id="IPR025269">
    <property type="entry name" value="SAM-like_dom"/>
</dbReference>
<comment type="caution">
    <text evidence="5">The sequence shown here is derived from an EMBL/GenBank/DDBJ whole genome shotgun (WGS) entry which is preliminary data.</text>
</comment>
<evidence type="ECO:0000256" key="1">
    <source>
        <dbReference type="ARBA" id="ARBA00008857"/>
    </source>
</evidence>
<dbReference type="PANTHER" id="PTHR30349">
    <property type="entry name" value="PHAGE INTEGRASE-RELATED"/>
    <property type="match status" value="1"/>
</dbReference>
<dbReference type="PROSITE" id="PS51898">
    <property type="entry name" value="TYR_RECOMBINASE"/>
    <property type="match status" value="1"/>
</dbReference>
<dbReference type="RefSeq" id="WP_123206556.1">
    <property type="nucleotide sequence ID" value="NZ_RBEE01000041.1"/>
</dbReference>
<dbReference type="PANTHER" id="PTHR30349:SF64">
    <property type="entry name" value="PROPHAGE INTEGRASE INTD-RELATED"/>
    <property type="match status" value="1"/>
</dbReference>